<name>A0A5N6KE48_MONLA</name>
<dbReference type="AlphaFoldDB" id="A0A5N6KE48"/>
<dbReference type="OrthoDB" id="3559864at2759"/>
<proteinExistence type="predicted"/>
<evidence type="ECO:0000313" key="2">
    <source>
        <dbReference type="Proteomes" id="UP000326757"/>
    </source>
</evidence>
<gene>
    <name evidence="1" type="ORF">EYC80_005466</name>
</gene>
<keyword evidence="2" id="KW-1185">Reference proteome</keyword>
<comment type="caution">
    <text evidence="1">The sequence shown here is derived from an EMBL/GenBank/DDBJ whole genome shotgun (WGS) entry which is preliminary data.</text>
</comment>
<evidence type="ECO:0000313" key="1">
    <source>
        <dbReference type="EMBL" id="KAB8302013.1"/>
    </source>
</evidence>
<reference evidence="1 2" key="1">
    <citation type="submission" date="2019-06" db="EMBL/GenBank/DDBJ databases">
        <title>Genome Sequence of the Brown Rot Fungal Pathogen Monilinia laxa.</title>
        <authorList>
            <person name="De Miccolis Angelini R.M."/>
            <person name="Landi L."/>
            <person name="Abate D."/>
            <person name="Pollastro S."/>
            <person name="Romanazzi G."/>
            <person name="Faretra F."/>
        </authorList>
    </citation>
    <scope>NUCLEOTIDE SEQUENCE [LARGE SCALE GENOMIC DNA]</scope>
    <source>
        <strain evidence="1 2">Mlax316</strain>
    </source>
</reference>
<dbReference type="EMBL" id="VIGI01000003">
    <property type="protein sequence ID" value="KAB8302013.1"/>
    <property type="molecule type" value="Genomic_DNA"/>
</dbReference>
<protein>
    <submittedName>
        <fullName evidence="1">Uncharacterized protein</fullName>
    </submittedName>
</protein>
<organism evidence="1 2">
    <name type="scientific">Monilinia laxa</name>
    <name type="common">Brown rot fungus</name>
    <name type="synonym">Sclerotinia laxa</name>
    <dbReference type="NCBI Taxonomy" id="61186"/>
    <lineage>
        <taxon>Eukaryota</taxon>
        <taxon>Fungi</taxon>
        <taxon>Dikarya</taxon>
        <taxon>Ascomycota</taxon>
        <taxon>Pezizomycotina</taxon>
        <taxon>Leotiomycetes</taxon>
        <taxon>Helotiales</taxon>
        <taxon>Sclerotiniaceae</taxon>
        <taxon>Monilinia</taxon>
    </lineage>
</organism>
<accession>A0A5N6KE48</accession>
<dbReference type="Proteomes" id="UP000326757">
    <property type="component" value="Unassembled WGS sequence"/>
</dbReference>
<sequence length="335" mass="37362">MAFNPSFVRNCDSPYVSPYSSQPSPSDSLRLSDDVVPKVEETDEYDPTLYEASPPRSFAVPAIIVTAATPLAAPIRPSACPRKTQMNTAISKLKLPKQSIAGGVTKPASHHRAPRRSYTPMATKLVPIYDFYYPAQTLGNLFPTDLLDPRLLAEPKPATTYSEIILPQLRELIANIKSTTNKNLMTHLPRLFELVTLLSQFPDFGLGTNNLPAFRKHVESFFSTARTEEDAHAHALLATKPEKDLKMVCRIFDDLYTYNFPRRAACLIYPDDFEHKHGGECVSDELACLFPDQYEVDIDPSEPLLLYKQGWGAPASYVVTASFAGDVGVQYPMYH</sequence>